<feature type="signal peptide" evidence="3">
    <location>
        <begin position="1"/>
        <end position="19"/>
    </location>
</feature>
<proteinExistence type="inferred from homology"/>
<dbReference type="PROSITE" id="PS51352">
    <property type="entry name" value="THIOREDOXIN_2"/>
    <property type="match status" value="1"/>
</dbReference>
<dbReference type="CDD" id="cd02968">
    <property type="entry name" value="SCO"/>
    <property type="match status" value="1"/>
</dbReference>
<dbReference type="SUPFAM" id="SSF52833">
    <property type="entry name" value="Thioredoxin-like"/>
    <property type="match status" value="1"/>
</dbReference>
<dbReference type="InterPro" id="IPR003782">
    <property type="entry name" value="SCO1/SenC"/>
</dbReference>
<keyword evidence="6" id="KW-1185">Reference proteome</keyword>
<dbReference type="InterPro" id="IPR013766">
    <property type="entry name" value="Thioredoxin_domain"/>
</dbReference>
<dbReference type="EMBL" id="BJUS01000042">
    <property type="protein sequence ID" value="GEK74353.1"/>
    <property type="molecule type" value="Genomic_DNA"/>
</dbReference>
<name>A0ABQ0U9E4_9GAMM</name>
<dbReference type="PROSITE" id="PS51257">
    <property type="entry name" value="PROKAR_LIPOPROTEIN"/>
    <property type="match status" value="1"/>
</dbReference>
<evidence type="ECO:0000256" key="3">
    <source>
        <dbReference type="SAM" id="SignalP"/>
    </source>
</evidence>
<comment type="similarity">
    <text evidence="1">Belongs to the SCO1/2 family.</text>
</comment>
<dbReference type="Gene3D" id="3.40.30.10">
    <property type="entry name" value="Glutaredoxin"/>
    <property type="match status" value="1"/>
</dbReference>
<keyword evidence="2" id="KW-0186">Copper</keyword>
<dbReference type="Pfam" id="PF02630">
    <property type="entry name" value="SCO1-SenC"/>
    <property type="match status" value="1"/>
</dbReference>
<feature type="chain" id="PRO_5046809816" evidence="3">
    <location>
        <begin position="20"/>
        <end position="201"/>
    </location>
</feature>
<evidence type="ECO:0000256" key="2">
    <source>
        <dbReference type="ARBA" id="ARBA00023008"/>
    </source>
</evidence>
<organism evidence="5 6">
    <name type="scientific">Halomonas halophila</name>
    <dbReference type="NCBI Taxonomy" id="29573"/>
    <lineage>
        <taxon>Bacteria</taxon>
        <taxon>Pseudomonadati</taxon>
        <taxon>Pseudomonadota</taxon>
        <taxon>Gammaproteobacteria</taxon>
        <taxon>Oceanospirillales</taxon>
        <taxon>Halomonadaceae</taxon>
        <taxon>Halomonas</taxon>
    </lineage>
</organism>
<dbReference type="PANTHER" id="PTHR12151:SF25">
    <property type="entry name" value="LINALOOL DEHYDRATASE_ISOMERASE DOMAIN-CONTAINING PROTEIN"/>
    <property type="match status" value="1"/>
</dbReference>
<evidence type="ECO:0000313" key="6">
    <source>
        <dbReference type="Proteomes" id="UP000321121"/>
    </source>
</evidence>
<reference evidence="5 6" key="1">
    <citation type="submission" date="2019-07" db="EMBL/GenBank/DDBJ databases">
        <title>Whole genome shotgun sequence of Halomonas halophila NBRC 102604.</title>
        <authorList>
            <person name="Hosoyama A."/>
            <person name="Uohara A."/>
            <person name="Ohji S."/>
            <person name="Ichikawa N."/>
        </authorList>
    </citation>
    <scope>NUCLEOTIDE SEQUENCE [LARGE SCALE GENOMIC DNA]</scope>
    <source>
        <strain evidence="5 6">NBRC 102604</strain>
    </source>
</reference>
<sequence length="201" mass="22284">MTATPTRRTLARWTLPMLAALTLAGCSDQNWRTTDVSEIMPALDFTLVDEDGETVQADDYLGKTTLLYFGYTHCPDVCPTTLARLSAATHQLDESLRDDVQVLFVSVDPARDTPEVMGRYADAFGPQFVGLTGETEQIDALTNRYRITYSYDEPDADGRYDVTHSSAVFAFDPQGDAQLLMRDSDPLDNIVADIERLATQS</sequence>
<gene>
    <name evidence="5" type="ORF">HHA04nite_28970</name>
</gene>
<evidence type="ECO:0000313" key="5">
    <source>
        <dbReference type="EMBL" id="GEK74353.1"/>
    </source>
</evidence>
<evidence type="ECO:0000256" key="1">
    <source>
        <dbReference type="ARBA" id="ARBA00010996"/>
    </source>
</evidence>
<dbReference type="PANTHER" id="PTHR12151">
    <property type="entry name" value="ELECTRON TRANSPORT PROTIN SCO1/SENC FAMILY MEMBER"/>
    <property type="match status" value="1"/>
</dbReference>
<keyword evidence="3" id="KW-0732">Signal</keyword>
<dbReference type="InterPro" id="IPR036249">
    <property type="entry name" value="Thioredoxin-like_sf"/>
</dbReference>
<accession>A0ABQ0U9E4</accession>
<dbReference type="Proteomes" id="UP000321121">
    <property type="component" value="Unassembled WGS sequence"/>
</dbReference>
<comment type="caution">
    <text evidence="5">The sequence shown here is derived from an EMBL/GenBank/DDBJ whole genome shotgun (WGS) entry which is preliminary data.</text>
</comment>
<evidence type="ECO:0000259" key="4">
    <source>
        <dbReference type="PROSITE" id="PS51352"/>
    </source>
</evidence>
<feature type="domain" description="Thioredoxin" evidence="4">
    <location>
        <begin position="36"/>
        <end position="199"/>
    </location>
</feature>
<protein>
    <submittedName>
        <fullName evidence="5">Photosynthetic protein synthase I</fullName>
    </submittedName>
</protein>
<dbReference type="RefSeq" id="WP_052052450.1">
    <property type="nucleotide sequence ID" value="NZ_BJUS01000042.1"/>
</dbReference>